<evidence type="ECO:0000313" key="4">
    <source>
        <dbReference type="Proteomes" id="UP000017148"/>
    </source>
</evidence>
<keyword evidence="1" id="KW-0732">Signal</keyword>
<evidence type="ECO:0000313" key="3">
    <source>
        <dbReference type="EMBL" id="ERP39397.1"/>
    </source>
</evidence>
<dbReference type="InterPro" id="IPR001638">
    <property type="entry name" value="Solute-binding_3/MltF_N"/>
</dbReference>
<dbReference type="STRING" id="1313304.CALK_0199"/>
<evidence type="ECO:0000259" key="2">
    <source>
        <dbReference type="Pfam" id="PF00497"/>
    </source>
</evidence>
<dbReference type="Gene3D" id="3.40.190.10">
    <property type="entry name" value="Periplasmic binding protein-like II"/>
    <property type="match status" value="2"/>
</dbReference>
<organism evidence="3 4">
    <name type="scientific">Chitinivibrio alkaliphilus ACht1</name>
    <dbReference type="NCBI Taxonomy" id="1313304"/>
    <lineage>
        <taxon>Bacteria</taxon>
        <taxon>Pseudomonadati</taxon>
        <taxon>Fibrobacterota</taxon>
        <taxon>Chitinivibrionia</taxon>
        <taxon>Chitinivibrionales</taxon>
        <taxon>Chitinivibrionaceae</taxon>
        <taxon>Chitinivibrio</taxon>
    </lineage>
</organism>
<dbReference type="AlphaFoldDB" id="U7DBJ6"/>
<dbReference type="CDD" id="cd13704">
    <property type="entry name" value="PBP2_HisK"/>
    <property type="match status" value="1"/>
</dbReference>
<sequence>MHWFWRWGSHSHQATRREIPLLLCTLCIALVLCASILGNSHETEQTIIARGDHAYPPFEYINRMGNPDGFTVDLITAIAEEIDLDVNISLGPWSTVRREIEEGEIDLLLGMFITPARAEDVHFSPPTISISHAVYIRSGSPITGIDDLAGRAILIQEGDVVHDVVEEKSMADTVILRQDMGDVLRDLAAGQGGCGHCCVSAGESFYCGRKSYLSSPCGRADFTKRVRHGRCMG</sequence>
<accession>U7DBJ6</accession>
<keyword evidence="4" id="KW-1185">Reference proteome</keyword>
<dbReference type="RefSeq" id="WP_022635757.1">
    <property type="nucleotide sequence ID" value="NZ_ASJR01000001.1"/>
</dbReference>
<protein>
    <recommendedName>
        <fullName evidence="2">Solute-binding protein family 3/N-terminal domain-containing protein</fullName>
    </recommendedName>
</protein>
<comment type="caution">
    <text evidence="3">The sequence shown here is derived from an EMBL/GenBank/DDBJ whole genome shotgun (WGS) entry which is preliminary data.</text>
</comment>
<evidence type="ECO:0000256" key="1">
    <source>
        <dbReference type="ARBA" id="ARBA00022729"/>
    </source>
</evidence>
<proteinExistence type="predicted"/>
<reference evidence="3 4" key="1">
    <citation type="journal article" date="2013" name="Environ. Microbiol.">
        <title>Genome analysis of Chitinivibrio alkaliphilus gen. nov., sp. nov., a novel extremely haloalkaliphilic anaerobic chitinolytic bacterium from the candidate phylum Termite Group 3.</title>
        <authorList>
            <person name="Sorokin D.Y."/>
            <person name="Gumerov V.M."/>
            <person name="Rakitin A.L."/>
            <person name="Beletsky A.V."/>
            <person name="Damste J.S."/>
            <person name="Muyzer G."/>
            <person name="Mardanov A.V."/>
            <person name="Ravin N.V."/>
        </authorList>
    </citation>
    <scope>NUCLEOTIDE SEQUENCE [LARGE SCALE GENOMIC DNA]</scope>
    <source>
        <strain evidence="3 4">ACht1</strain>
    </source>
</reference>
<dbReference type="SUPFAM" id="SSF53850">
    <property type="entry name" value="Periplasmic binding protein-like II"/>
    <property type="match status" value="1"/>
</dbReference>
<dbReference type="PANTHER" id="PTHR35936">
    <property type="entry name" value="MEMBRANE-BOUND LYTIC MUREIN TRANSGLYCOSYLASE F"/>
    <property type="match status" value="1"/>
</dbReference>
<name>U7DBJ6_9BACT</name>
<feature type="domain" description="Solute-binding protein family 3/N-terminal" evidence="2">
    <location>
        <begin position="52"/>
        <end position="169"/>
    </location>
</feature>
<dbReference type="Proteomes" id="UP000017148">
    <property type="component" value="Unassembled WGS sequence"/>
</dbReference>
<dbReference type="Pfam" id="PF00497">
    <property type="entry name" value="SBP_bac_3"/>
    <property type="match status" value="1"/>
</dbReference>
<dbReference type="eggNOG" id="COG0834">
    <property type="taxonomic scope" value="Bacteria"/>
</dbReference>
<gene>
    <name evidence="3" type="ORF">CALK_0199</name>
</gene>
<dbReference type="EMBL" id="ASJR01000001">
    <property type="protein sequence ID" value="ERP39397.1"/>
    <property type="molecule type" value="Genomic_DNA"/>
</dbReference>